<evidence type="ECO:0000256" key="5">
    <source>
        <dbReference type="ARBA" id="ARBA00022970"/>
    </source>
</evidence>
<keyword evidence="11" id="KW-1185">Reference proteome</keyword>
<dbReference type="PATRIC" id="fig|1437824.5.peg.848"/>
<dbReference type="PANTHER" id="PTHR11795">
    <property type="entry name" value="BRANCHED-CHAIN AMINO ACID TRANSPORT SYSTEM PERMEASE PROTEIN LIVH"/>
    <property type="match status" value="1"/>
</dbReference>
<dbReference type="InterPro" id="IPR001851">
    <property type="entry name" value="ABC_transp_permease"/>
</dbReference>
<feature type="transmembrane region" description="Helical" evidence="9">
    <location>
        <begin position="224"/>
        <end position="249"/>
    </location>
</feature>
<dbReference type="CDD" id="cd06582">
    <property type="entry name" value="TM_PBP1_LivH_like"/>
    <property type="match status" value="1"/>
</dbReference>
<feature type="transmembrane region" description="Helical" evidence="9">
    <location>
        <begin position="38"/>
        <end position="56"/>
    </location>
</feature>
<feature type="transmembrane region" description="Helical" evidence="9">
    <location>
        <begin position="261"/>
        <end position="278"/>
    </location>
</feature>
<dbReference type="STRING" id="1437824.BN940_04276"/>
<reference evidence="10 11" key="1">
    <citation type="journal article" date="2014" name="BMC Microbiol.">
        <title>The oxygen-independent metabolism of cyclic monoterpenes in Castellaniella defragrans 65Phen.</title>
        <authorList>
            <person name="Petasch J."/>
            <person name="Disch E.M."/>
            <person name="Markert S."/>
            <person name="Becher D."/>
            <person name="Schweder T."/>
            <person name="Huttel B."/>
            <person name="Reinhardt R."/>
            <person name="Harder J."/>
        </authorList>
    </citation>
    <scope>NUCLEOTIDE SEQUENCE [LARGE SCALE GENOMIC DNA]</scope>
    <source>
        <strain evidence="10">65Phen</strain>
    </source>
</reference>
<dbReference type="GO" id="GO:0006865">
    <property type="term" value="P:amino acid transport"/>
    <property type="evidence" value="ECO:0007669"/>
    <property type="project" value="UniProtKB-KW"/>
</dbReference>
<evidence type="ECO:0000256" key="6">
    <source>
        <dbReference type="ARBA" id="ARBA00022989"/>
    </source>
</evidence>
<evidence type="ECO:0000256" key="1">
    <source>
        <dbReference type="ARBA" id="ARBA00004651"/>
    </source>
</evidence>
<feature type="transmembrane region" description="Helical" evidence="9">
    <location>
        <begin position="135"/>
        <end position="161"/>
    </location>
</feature>
<evidence type="ECO:0000256" key="3">
    <source>
        <dbReference type="ARBA" id="ARBA00022475"/>
    </source>
</evidence>
<feature type="transmembrane region" description="Helical" evidence="9">
    <location>
        <begin position="12"/>
        <end position="31"/>
    </location>
</feature>
<dbReference type="PANTHER" id="PTHR11795:SF445">
    <property type="entry name" value="AMINO ACID ABC TRANSPORTER PERMEASE PROTEIN"/>
    <property type="match status" value="1"/>
</dbReference>
<evidence type="ECO:0000256" key="4">
    <source>
        <dbReference type="ARBA" id="ARBA00022692"/>
    </source>
</evidence>
<evidence type="ECO:0000256" key="9">
    <source>
        <dbReference type="SAM" id="Phobius"/>
    </source>
</evidence>
<dbReference type="KEGG" id="cdn:BN940_04276"/>
<evidence type="ECO:0000256" key="2">
    <source>
        <dbReference type="ARBA" id="ARBA00022448"/>
    </source>
</evidence>
<comment type="subcellular location">
    <subcellularLocation>
        <location evidence="1">Cell membrane</location>
        <topology evidence="1">Multi-pass membrane protein</topology>
    </subcellularLocation>
</comment>
<feature type="transmembrane region" description="Helical" evidence="9">
    <location>
        <begin position="190"/>
        <end position="212"/>
    </location>
</feature>
<name>W8WUE9_CASD6</name>
<feature type="transmembrane region" description="Helical" evidence="9">
    <location>
        <begin position="92"/>
        <end position="115"/>
    </location>
</feature>
<dbReference type="eggNOG" id="COG0559">
    <property type="taxonomic scope" value="Bacteria"/>
</dbReference>
<dbReference type="AlphaFoldDB" id="W8WUE9"/>
<protein>
    <submittedName>
        <fullName evidence="10">High-affinity branched-chain amino acid transport system permease protein LivH</fullName>
    </submittedName>
</protein>
<organism evidence="10 11">
    <name type="scientific">Castellaniella defragrans (strain DSM 12143 / CCUG 39792 / 65Phen)</name>
    <name type="common">Alcaligenes defragrans</name>
    <dbReference type="NCBI Taxonomy" id="1437824"/>
    <lineage>
        <taxon>Bacteria</taxon>
        <taxon>Pseudomonadati</taxon>
        <taxon>Pseudomonadota</taxon>
        <taxon>Betaproteobacteria</taxon>
        <taxon>Burkholderiales</taxon>
        <taxon>Alcaligenaceae</taxon>
        <taxon>Castellaniella</taxon>
    </lineage>
</organism>
<keyword evidence="3" id="KW-1003">Cell membrane</keyword>
<evidence type="ECO:0000313" key="11">
    <source>
        <dbReference type="Proteomes" id="UP000019805"/>
    </source>
</evidence>
<accession>W8WUE9</accession>
<proteinExistence type="inferred from homology"/>
<dbReference type="InterPro" id="IPR052157">
    <property type="entry name" value="BCAA_transport_permease"/>
</dbReference>
<dbReference type="EMBL" id="HG916765">
    <property type="protein sequence ID" value="CDM23328.1"/>
    <property type="molecule type" value="Genomic_DNA"/>
</dbReference>
<keyword evidence="6 9" id="KW-1133">Transmembrane helix</keyword>
<dbReference type="RefSeq" id="WP_242404265.1">
    <property type="nucleotide sequence ID" value="NZ_HG916765.1"/>
</dbReference>
<comment type="similarity">
    <text evidence="8">Belongs to the binding-protein-dependent transport system permease family. LivHM subfamily.</text>
</comment>
<dbReference type="Proteomes" id="UP000019805">
    <property type="component" value="Chromosome"/>
</dbReference>
<dbReference type="HOGENOM" id="CLU_039929_2_0_4"/>
<dbReference type="Pfam" id="PF02653">
    <property type="entry name" value="BPD_transp_2"/>
    <property type="match status" value="1"/>
</dbReference>
<keyword evidence="7 9" id="KW-0472">Membrane</keyword>
<evidence type="ECO:0000256" key="7">
    <source>
        <dbReference type="ARBA" id="ARBA00023136"/>
    </source>
</evidence>
<evidence type="ECO:0000256" key="8">
    <source>
        <dbReference type="ARBA" id="ARBA00037998"/>
    </source>
</evidence>
<sequence>MMVWANAVIQGVLAGGLYALMALGLSLAFGIMRLVNIAHGDLTVLAAFIALSLATWLGVGNWVVLILLAPLMGLLGYLLQRSLLNRVLGSDLLPPLLMTFGLSIMIQSGLLQVYSADTRSLPSGTLTTESFSLGGGLQVGVLPLLVLGVAVLVFVLLQGLFRCTRLGRAFRAAADDPHTIRLMGVDNRHVYALAMGLAMAVTALGGFFFVLGGNVGPAEGGLRLIYAFEAVIIGGLGSLWGTLLGALVLGVAQSIALQLNPGWGILGGHLAFLLVLAFRPQGLFPVVKHA</sequence>
<dbReference type="GO" id="GO:0022857">
    <property type="term" value="F:transmembrane transporter activity"/>
    <property type="evidence" value="ECO:0007669"/>
    <property type="project" value="InterPro"/>
</dbReference>
<evidence type="ECO:0000313" key="10">
    <source>
        <dbReference type="EMBL" id="CDM23328.1"/>
    </source>
</evidence>
<dbReference type="GO" id="GO:0005886">
    <property type="term" value="C:plasma membrane"/>
    <property type="evidence" value="ECO:0007669"/>
    <property type="project" value="UniProtKB-SubCell"/>
</dbReference>
<keyword evidence="2" id="KW-0813">Transport</keyword>
<keyword evidence="5" id="KW-0029">Amino-acid transport</keyword>
<keyword evidence="4 9" id="KW-0812">Transmembrane</keyword>
<gene>
    <name evidence="10" type="ORF">BN940_04276</name>
</gene>